<comment type="caution">
    <text evidence="3">The sequence shown here is derived from an EMBL/GenBank/DDBJ whole genome shotgun (WGS) entry which is preliminary data.</text>
</comment>
<dbReference type="GO" id="GO:0003677">
    <property type="term" value="F:DNA binding"/>
    <property type="evidence" value="ECO:0007669"/>
    <property type="project" value="UniProtKB-KW"/>
</dbReference>
<dbReference type="InterPro" id="IPR010982">
    <property type="entry name" value="Lambda_DNA-bd_dom_sf"/>
</dbReference>
<dbReference type="EMBL" id="SNZR01000011">
    <property type="protein sequence ID" value="TDR94582.1"/>
    <property type="molecule type" value="Genomic_DNA"/>
</dbReference>
<dbReference type="Gene3D" id="1.10.260.40">
    <property type="entry name" value="lambda repressor-like DNA-binding domains"/>
    <property type="match status" value="1"/>
</dbReference>
<organism evidence="3 4">
    <name type="scientific">Enterovirga rhinocerotis</name>
    <dbReference type="NCBI Taxonomy" id="1339210"/>
    <lineage>
        <taxon>Bacteria</taxon>
        <taxon>Pseudomonadati</taxon>
        <taxon>Pseudomonadota</taxon>
        <taxon>Alphaproteobacteria</taxon>
        <taxon>Hyphomicrobiales</taxon>
        <taxon>Methylobacteriaceae</taxon>
        <taxon>Enterovirga</taxon>
    </lineage>
</organism>
<dbReference type="SMART" id="SM00530">
    <property type="entry name" value="HTH_XRE"/>
    <property type="match status" value="1"/>
</dbReference>
<dbReference type="InterPro" id="IPR011051">
    <property type="entry name" value="RmlC_Cupin_sf"/>
</dbReference>
<dbReference type="CDD" id="cd02209">
    <property type="entry name" value="cupin_XRE_C"/>
    <property type="match status" value="1"/>
</dbReference>
<keyword evidence="4" id="KW-1185">Reference proteome</keyword>
<dbReference type="Gene3D" id="2.60.120.10">
    <property type="entry name" value="Jelly Rolls"/>
    <property type="match status" value="1"/>
</dbReference>
<dbReference type="Pfam" id="PF01381">
    <property type="entry name" value="HTH_3"/>
    <property type="match status" value="1"/>
</dbReference>
<protein>
    <submittedName>
        <fullName evidence="3">XRE family transcriptional regulator</fullName>
    </submittedName>
</protein>
<dbReference type="PANTHER" id="PTHR46797">
    <property type="entry name" value="HTH-TYPE TRANSCRIPTIONAL REGULATOR"/>
    <property type="match status" value="1"/>
</dbReference>
<keyword evidence="1" id="KW-0238">DNA-binding</keyword>
<proteinExistence type="predicted"/>
<sequence length="220" mass="23969">MQHDDATARTTREIGQRIRRARLASGMTLSTLAERTQLSEGFLSKLERGQASSSIANLIQIVAALSLSLNDLFVDEDSAPARTSVSVHRRSSPGGFTEIESTGYRWKALAGGAALDRIEVFHLVFPEENRMEALVSHPGQEHCYVLSGEVIFHVAGEEHRLRAGDGIFIDSELPHRAENGGLGEAHVLMTVTKGEAEAGRSSSPIDWWRLNGVAARRVTA</sequence>
<accession>A0A4R7C975</accession>
<gene>
    <name evidence="3" type="ORF">EV668_1870</name>
</gene>
<dbReference type="RefSeq" id="WP_133769461.1">
    <property type="nucleotide sequence ID" value="NZ_SNZR01000011.1"/>
</dbReference>
<dbReference type="SUPFAM" id="SSF47413">
    <property type="entry name" value="lambda repressor-like DNA-binding domains"/>
    <property type="match status" value="1"/>
</dbReference>
<dbReference type="Proteomes" id="UP000295122">
    <property type="component" value="Unassembled WGS sequence"/>
</dbReference>
<dbReference type="SUPFAM" id="SSF51182">
    <property type="entry name" value="RmlC-like cupins"/>
    <property type="match status" value="1"/>
</dbReference>
<dbReference type="AlphaFoldDB" id="A0A4R7C975"/>
<dbReference type="PROSITE" id="PS50943">
    <property type="entry name" value="HTH_CROC1"/>
    <property type="match status" value="1"/>
</dbReference>
<dbReference type="OrthoDB" id="9814751at2"/>
<evidence type="ECO:0000313" key="3">
    <source>
        <dbReference type="EMBL" id="TDR94582.1"/>
    </source>
</evidence>
<evidence type="ECO:0000313" key="4">
    <source>
        <dbReference type="Proteomes" id="UP000295122"/>
    </source>
</evidence>
<dbReference type="Pfam" id="PF07883">
    <property type="entry name" value="Cupin_2"/>
    <property type="match status" value="1"/>
</dbReference>
<evidence type="ECO:0000256" key="1">
    <source>
        <dbReference type="ARBA" id="ARBA00023125"/>
    </source>
</evidence>
<dbReference type="CDD" id="cd00093">
    <property type="entry name" value="HTH_XRE"/>
    <property type="match status" value="1"/>
</dbReference>
<name>A0A4R7C975_9HYPH</name>
<dbReference type="GO" id="GO:0003700">
    <property type="term" value="F:DNA-binding transcription factor activity"/>
    <property type="evidence" value="ECO:0007669"/>
    <property type="project" value="TreeGrafter"/>
</dbReference>
<reference evidence="3 4" key="1">
    <citation type="submission" date="2019-03" db="EMBL/GenBank/DDBJ databases">
        <title>Genomic Encyclopedia of Type Strains, Phase IV (KMG-IV): sequencing the most valuable type-strain genomes for metagenomic binning, comparative biology and taxonomic classification.</title>
        <authorList>
            <person name="Goeker M."/>
        </authorList>
    </citation>
    <scope>NUCLEOTIDE SEQUENCE [LARGE SCALE GENOMIC DNA]</scope>
    <source>
        <strain evidence="3 4">DSM 25903</strain>
    </source>
</reference>
<evidence type="ECO:0000259" key="2">
    <source>
        <dbReference type="PROSITE" id="PS50943"/>
    </source>
</evidence>
<dbReference type="InterPro" id="IPR001387">
    <property type="entry name" value="Cro/C1-type_HTH"/>
</dbReference>
<dbReference type="InterPro" id="IPR050807">
    <property type="entry name" value="TransReg_Diox_bact_type"/>
</dbReference>
<feature type="domain" description="HTH cro/C1-type" evidence="2">
    <location>
        <begin position="18"/>
        <end position="72"/>
    </location>
</feature>
<dbReference type="PANTHER" id="PTHR46797:SF1">
    <property type="entry name" value="METHYLPHOSPHONATE SYNTHASE"/>
    <property type="match status" value="1"/>
</dbReference>
<dbReference type="GO" id="GO:0005829">
    <property type="term" value="C:cytosol"/>
    <property type="evidence" value="ECO:0007669"/>
    <property type="project" value="TreeGrafter"/>
</dbReference>
<dbReference type="InterPro" id="IPR013096">
    <property type="entry name" value="Cupin_2"/>
</dbReference>
<dbReference type="InterPro" id="IPR014710">
    <property type="entry name" value="RmlC-like_jellyroll"/>
</dbReference>